<dbReference type="GO" id="GO:0016757">
    <property type="term" value="F:glycosyltransferase activity"/>
    <property type="evidence" value="ECO:0007669"/>
    <property type="project" value="UniProtKB-KW"/>
</dbReference>
<evidence type="ECO:0000313" key="1">
    <source>
        <dbReference type="EMBL" id="MFC4478222.1"/>
    </source>
</evidence>
<protein>
    <submittedName>
        <fullName evidence="1">Glycosyltransferase family 2 protein</fullName>
        <ecNumber evidence="1">2.4.-.-</ecNumber>
    </submittedName>
</protein>
<evidence type="ECO:0000313" key="2">
    <source>
        <dbReference type="Proteomes" id="UP001596003"/>
    </source>
</evidence>
<dbReference type="InterPro" id="IPR029044">
    <property type="entry name" value="Nucleotide-diphossugar_trans"/>
</dbReference>
<dbReference type="SUPFAM" id="SSF53448">
    <property type="entry name" value="Nucleotide-diphospho-sugar transferases"/>
    <property type="match status" value="1"/>
</dbReference>
<dbReference type="RefSeq" id="WP_379798709.1">
    <property type="nucleotide sequence ID" value="NZ_JBHSFY010000008.1"/>
</dbReference>
<dbReference type="EC" id="2.4.-.-" evidence="1"/>
<dbReference type="EMBL" id="JBHSFY010000008">
    <property type="protein sequence ID" value="MFC4478222.1"/>
    <property type="molecule type" value="Genomic_DNA"/>
</dbReference>
<accession>A0ABV8ZHE6</accession>
<keyword evidence="1" id="KW-0328">Glycosyltransferase</keyword>
<name>A0ABV8ZHE6_9FLAO</name>
<keyword evidence="2" id="KW-1185">Reference proteome</keyword>
<comment type="caution">
    <text evidence="1">The sequence shown here is derived from an EMBL/GenBank/DDBJ whole genome shotgun (WGS) entry which is preliminary data.</text>
</comment>
<keyword evidence="1" id="KW-0808">Transferase</keyword>
<reference evidence="2" key="1">
    <citation type="journal article" date="2019" name="Int. J. Syst. Evol. Microbiol.">
        <title>The Global Catalogue of Microorganisms (GCM) 10K type strain sequencing project: providing services to taxonomists for standard genome sequencing and annotation.</title>
        <authorList>
            <consortium name="The Broad Institute Genomics Platform"/>
            <consortium name="The Broad Institute Genome Sequencing Center for Infectious Disease"/>
            <person name="Wu L."/>
            <person name="Ma J."/>
        </authorList>
    </citation>
    <scope>NUCLEOTIDE SEQUENCE [LARGE SCALE GENOMIC DNA]</scope>
    <source>
        <strain evidence="2">NBRC 103627</strain>
    </source>
</reference>
<organism evidence="1 2">
    <name type="scientific">Flavobacterium chungangensis</name>
    <dbReference type="NCBI Taxonomy" id="2708132"/>
    <lineage>
        <taxon>Bacteria</taxon>
        <taxon>Pseudomonadati</taxon>
        <taxon>Bacteroidota</taxon>
        <taxon>Flavobacteriia</taxon>
        <taxon>Flavobacteriales</taxon>
        <taxon>Flavobacteriaceae</taxon>
        <taxon>Flavobacterium</taxon>
    </lineage>
</organism>
<gene>
    <name evidence="1" type="ORF">ACFO3N_14195</name>
</gene>
<dbReference type="Proteomes" id="UP001596003">
    <property type="component" value="Unassembled WGS sequence"/>
</dbReference>
<proteinExistence type="predicted"/>
<sequence>MKKLEDNIVINVLTRTSNRPIGFQKLKYSLNNQTYNRIRHIVSYDNDVDLNYLNQYDVEKVKVNNDLREEKNHPDGFTPAYYNLYCNELLDKVADGWIVFLDDDVNLFHNKIFEEIIRHIKKNDNDTMFFWQIRFPDKVILPDNRRVKKEIIEIYNIDTACFLFHSKYKNKVRWDGWKVSDYRFINSLSKIIPKQKWINQVYVQINNQGDLGNKNDIEKNSINKFVFFKTFFWYFIPKYHYQIFGLYFFKSDFLKQFGIKFKQSVRYKIKILVRYLKLKN</sequence>